<proteinExistence type="predicted"/>
<comment type="caution">
    <text evidence="1">The sequence shown here is derived from an EMBL/GenBank/DDBJ whole genome shotgun (WGS) entry which is preliminary data.</text>
</comment>
<dbReference type="AlphaFoldDB" id="A0AA39U5W2"/>
<dbReference type="EMBL" id="JAUEPU010000097">
    <property type="protein sequence ID" value="KAK0478107.1"/>
    <property type="molecule type" value="Genomic_DNA"/>
</dbReference>
<dbReference type="Proteomes" id="UP001175228">
    <property type="component" value="Unassembled WGS sequence"/>
</dbReference>
<sequence>MSKSSKSHSQGHSRNESLLFDDALAGDGTRVTRFEDPLIVRDSVVWLTPPQGPSSTPSAGPDLRMGIALSTPPMDIEDRESIRIPAHPYAQGVQEHLDMSQHYRLPPRALNHPYAHVRIVPSPIPVWILSPNGKVQEILSEEIRPSPVVCMKGAGANIRHSGNIFDTIGLGEALFSAGEARGSKDSRLGTGTCQVVAAQVPVVLVLMGCNLCFWNDLRVLIGEASYLCFIPL</sequence>
<accession>A0AA39U5W2</accession>
<reference evidence="1" key="1">
    <citation type="submission" date="2023-06" db="EMBL/GenBank/DDBJ databases">
        <authorList>
            <consortium name="Lawrence Berkeley National Laboratory"/>
            <person name="Ahrendt S."/>
            <person name="Sahu N."/>
            <person name="Indic B."/>
            <person name="Wong-Bajracharya J."/>
            <person name="Merenyi Z."/>
            <person name="Ke H.-M."/>
            <person name="Monk M."/>
            <person name="Kocsube S."/>
            <person name="Drula E."/>
            <person name="Lipzen A."/>
            <person name="Balint B."/>
            <person name="Henrissat B."/>
            <person name="Andreopoulos B."/>
            <person name="Martin F.M."/>
            <person name="Harder C.B."/>
            <person name="Rigling D."/>
            <person name="Ford K.L."/>
            <person name="Foster G.D."/>
            <person name="Pangilinan J."/>
            <person name="Papanicolaou A."/>
            <person name="Barry K."/>
            <person name="LaButti K."/>
            <person name="Viragh M."/>
            <person name="Koriabine M."/>
            <person name="Yan M."/>
            <person name="Riley R."/>
            <person name="Champramary S."/>
            <person name="Plett K.L."/>
            <person name="Tsai I.J."/>
            <person name="Slot J."/>
            <person name="Sipos G."/>
            <person name="Plett J."/>
            <person name="Nagy L.G."/>
            <person name="Grigoriev I.V."/>
        </authorList>
    </citation>
    <scope>NUCLEOTIDE SEQUENCE</scope>
    <source>
        <strain evidence="1">HWK02</strain>
    </source>
</reference>
<evidence type="ECO:0000313" key="1">
    <source>
        <dbReference type="EMBL" id="KAK0478107.1"/>
    </source>
</evidence>
<keyword evidence="2" id="KW-1185">Reference proteome</keyword>
<protein>
    <submittedName>
        <fullName evidence="1">Uncharacterized protein</fullName>
    </submittedName>
</protein>
<evidence type="ECO:0000313" key="2">
    <source>
        <dbReference type="Proteomes" id="UP001175228"/>
    </source>
</evidence>
<name>A0AA39U5W2_9AGAR</name>
<gene>
    <name evidence="1" type="ORF">EDD18DRAFT_1114229</name>
</gene>
<organism evidence="1 2">
    <name type="scientific">Armillaria luteobubalina</name>
    <dbReference type="NCBI Taxonomy" id="153913"/>
    <lineage>
        <taxon>Eukaryota</taxon>
        <taxon>Fungi</taxon>
        <taxon>Dikarya</taxon>
        <taxon>Basidiomycota</taxon>
        <taxon>Agaricomycotina</taxon>
        <taxon>Agaricomycetes</taxon>
        <taxon>Agaricomycetidae</taxon>
        <taxon>Agaricales</taxon>
        <taxon>Marasmiineae</taxon>
        <taxon>Physalacriaceae</taxon>
        <taxon>Armillaria</taxon>
    </lineage>
</organism>